<dbReference type="PANTHER" id="PTHR43747:SF1">
    <property type="entry name" value="SLR1998 PROTEIN"/>
    <property type="match status" value="1"/>
</dbReference>
<dbReference type="GO" id="GO:0140907">
    <property type="term" value="F:flavin-dependent halogenase activity"/>
    <property type="evidence" value="ECO:0007669"/>
    <property type="project" value="UniProtKB-ARBA"/>
</dbReference>
<dbReference type="InterPro" id="IPR050816">
    <property type="entry name" value="Flavin-dep_Halogenase_NPB"/>
</dbReference>
<keyword evidence="3" id="KW-0274">FAD</keyword>
<evidence type="ECO:0000256" key="2">
    <source>
        <dbReference type="ARBA" id="ARBA00022630"/>
    </source>
</evidence>
<dbReference type="GO" id="GO:0071949">
    <property type="term" value="F:FAD binding"/>
    <property type="evidence" value="ECO:0007669"/>
    <property type="project" value="InterPro"/>
</dbReference>
<evidence type="ECO:0000256" key="3">
    <source>
        <dbReference type="ARBA" id="ARBA00022827"/>
    </source>
</evidence>
<gene>
    <name evidence="7" type="ORF">M422DRAFT_173323</name>
</gene>
<comment type="catalytic activity">
    <reaction evidence="5">
        <text>melleolide F + FADH2 + chloride + O2 = 6'-chloromelleolide F + FAD + 2 H2O + H(+)</text>
        <dbReference type="Rhea" id="RHEA:67160"/>
        <dbReference type="ChEBI" id="CHEBI:15377"/>
        <dbReference type="ChEBI" id="CHEBI:15378"/>
        <dbReference type="ChEBI" id="CHEBI:15379"/>
        <dbReference type="ChEBI" id="CHEBI:17996"/>
        <dbReference type="ChEBI" id="CHEBI:57692"/>
        <dbReference type="ChEBI" id="CHEBI:58307"/>
        <dbReference type="ChEBI" id="CHEBI:167712"/>
        <dbReference type="ChEBI" id="CHEBI:167713"/>
    </reaction>
    <physiologicalReaction direction="left-to-right" evidence="5">
        <dbReference type="Rhea" id="RHEA:67161"/>
    </physiologicalReaction>
</comment>
<sequence length="389" mass="43181">VPSVIIIGGGPAGCATALSYFKHSHHTRCLVIDNADPNAFKIGESLPPEATRVLHHIHPSLPIQLRDAVQTGTHCVCTGNTSSWATSSMEERHAIIGHGLHLNRSAFDEVLRGTVDSVEKTNRDRRLALCKGTFRSVHRMEDQQWNIEVELDGKQITFTAKWIIDATGRKAAVATKLGARTVSPNPLLGFYALFTGPSASDAADGDNDNRTLIEATPDGWLYSSLLSRNPCTRIVAFHTLPTHPSVKRARKKEGFIDLLQEASNHIWNIIETCDYTIDEGYPRCTAAGSSYLDNICNEEERWIAVGDAAMAFDPLSSQGMMTSLEMGFYVGSLLAKGIEDPAAPSVEQSLKEIYMLVREEYERHRDYYYGIVERFQGQPFWENVINKAE</sequence>
<dbReference type="InterPro" id="IPR036188">
    <property type="entry name" value="FAD/NAD-bd_sf"/>
</dbReference>
<keyword evidence="2" id="KW-0285">Flavoprotein</keyword>
<dbReference type="PANTHER" id="PTHR43747">
    <property type="entry name" value="FAD-BINDING PROTEIN"/>
    <property type="match status" value="1"/>
</dbReference>
<dbReference type="Proteomes" id="UP000054279">
    <property type="component" value="Unassembled WGS sequence"/>
</dbReference>
<organism evidence="7 8">
    <name type="scientific">Sphaerobolus stellatus (strain SS14)</name>
    <dbReference type="NCBI Taxonomy" id="990650"/>
    <lineage>
        <taxon>Eukaryota</taxon>
        <taxon>Fungi</taxon>
        <taxon>Dikarya</taxon>
        <taxon>Basidiomycota</taxon>
        <taxon>Agaricomycotina</taxon>
        <taxon>Agaricomycetes</taxon>
        <taxon>Phallomycetidae</taxon>
        <taxon>Geastrales</taxon>
        <taxon>Sphaerobolaceae</taxon>
        <taxon>Sphaerobolus</taxon>
    </lineage>
</organism>
<dbReference type="Gene3D" id="3.30.9.100">
    <property type="match status" value="1"/>
</dbReference>
<dbReference type="Gene3D" id="3.50.50.60">
    <property type="entry name" value="FAD/NAD(P)-binding domain"/>
    <property type="match status" value="1"/>
</dbReference>
<evidence type="ECO:0000256" key="5">
    <source>
        <dbReference type="ARBA" id="ARBA00049364"/>
    </source>
</evidence>
<evidence type="ECO:0000256" key="1">
    <source>
        <dbReference type="ARBA" id="ARBA00005706"/>
    </source>
</evidence>
<dbReference type="PRINTS" id="PR00420">
    <property type="entry name" value="RNGMNOXGNASE"/>
</dbReference>
<keyword evidence="8" id="KW-1185">Reference proteome</keyword>
<accession>A0A0C9VRV7</accession>
<dbReference type="SUPFAM" id="SSF51905">
    <property type="entry name" value="FAD/NAD(P)-binding domain"/>
    <property type="match status" value="1"/>
</dbReference>
<comment type="similarity">
    <text evidence="1">Belongs to the flavin-dependent halogenase family.</text>
</comment>
<dbReference type="AlphaFoldDB" id="A0A0C9VRV7"/>
<dbReference type="HOGENOM" id="CLU_024648_6_0_1"/>
<protein>
    <recommendedName>
        <fullName evidence="6">FAD-binding domain-containing protein</fullName>
    </recommendedName>
</protein>
<evidence type="ECO:0000259" key="6">
    <source>
        <dbReference type="Pfam" id="PF01494"/>
    </source>
</evidence>
<evidence type="ECO:0000256" key="4">
    <source>
        <dbReference type="ARBA" id="ARBA00023002"/>
    </source>
</evidence>
<evidence type="ECO:0000313" key="7">
    <source>
        <dbReference type="EMBL" id="KIJ40736.1"/>
    </source>
</evidence>
<feature type="non-terminal residue" evidence="7">
    <location>
        <position position="389"/>
    </location>
</feature>
<name>A0A0C9VRV7_SPHS4</name>
<dbReference type="OrthoDB" id="2647594at2759"/>
<dbReference type="Pfam" id="PF01494">
    <property type="entry name" value="FAD_binding_3"/>
    <property type="match status" value="1"/>
</dbReference>
<feature type="domain" description="FAD-binding" evidence="6">
    <location>
        <begin position="144"/>
        <end position="345"/>
    </location>
</feature>
<proteinExistence type="inferred from homology"/>
<dbReference type="InterPro" id="IPR002938">
    <property type="entry name" value="FAD-bd"/>
</dbReference>
<evidence type="ECO:0000313" key="8">
    <source>
        <dbReference type="Proteomes" id="UP000054279"/>
    </source>
</evidence>
<dbReference type="GO" id="GO:0044550">
    <property type="term" value="P:secondary metabolite biosynthetic process"/>
    <property type="evidence" value="ECO:0007669"/>
    <property type="project" value="UniProtKB-ARBA"/>
</dbReference>
<keyword evidence="4" id="KW-0560">Oxidoreductase</keyword>
<dbReference type="EMBL" id="KN837142">
    <property type="protein sequence ID" value="KIJ40736.1"/>
    <property type="molecule type" value="Genomic_DNA"/>
</dbReference>
<reference evidence="7 8" key="1">
    <citation type="submission" date="2014-06" db="EMBL/GenBank/DDBJ databases">
        <title>Evolutionary Origins and Diversification of the Mycorrhizal Mutualists.</title>
        <authorList>
            <consortium name="DOE Joint Genome Institute"/>
            <consortium name="Mycorrhizal Genomics Consortium"/>
            <person name="Kohler A."/>
            <person name="Kuo A."/>
            <person name="Nagy L.G."/>
            <person name="Floudas D."/>
            <person name="Copeland A."/>
            <person name="Barry K.W."/>
            <person name="Cichocki N."/>
            <person name="Veneault-Fourrey C."/>
            <person name="LaButti K."/>
            <person name="Lindquist E.A."/>
            <person name="Lipzen A."/>
            <person name="Lundell T."/>
            <person name="Morin E."/>
            <person name="Murat C."/>
            <person name="Riley R."/>
            <person name="Ohm R."/>
            <person name="Sun H."/>
            <person name="Tunlid A."/>
            <person name="Henrissat B."/>
            <person name="Grigoriev I.V."/>
            <person name="Hibbett D.S."/>
            <person name="Martin F."/>
        </authorList>
    </citation>
    <scope>NUCLEOTIDE SEQUENCE [LARGE SCALE GENOMIC DNA]</scope>
    <source>
        <strain evidence="7 8">SS14</strain>
    </source>
</reference>